<dbReference type="RefSeq" id="WP_165049366.1">
    <property type="nucleotide sequence ID" value="NZ_JAALFE010000008.1"/>
</dbReference>
<dbReference type="Proteomes" id="UP000474758">
    <property type="component" value="Unassembled WGS sequence"/>
</dbReference>
<dbReference type="EMBL" id="JAALFE010000008">
    <property type="protein sequence ID" value="NGQ91137.1"/>
    <property type="molecule type" value="Genomic_DNA"/>
</dbReference>
<protein>
    <recommendedName>
        <fullName evidence="3">HPt domain-containing protein</fullName>
    </recommendedName>
</protein>
<gene>
    <name evidence="4" type="ORF">G5V65_09530</name>
</gene>
<proteinExistence type="predicted"/>
<dbReference type="InterPro" id="IPR008207">
    <property type="entry name" value="Sig_transdc_His_kin_Hpt_dom"/>
</dbReference>
<keyword evidence="5" id="KW-1185">Reference proteome</keyword>
<feature type="modified residue" description="Phosphohistidine" evidence="2">
    <location>
        <position position="55"/>
    </location>
</feature>
<name>A0A6M1TTP6_9RHOB</name>
<keyword evidence="2" id="KW-0597">Phosphoprotein</keyword>
<dbReference type="PROSITE" id="PS50894">
    <property type="entry name" value="HPT"/>
    <property type="match status" value="1"/>
</dbReference>
<comment type="caution">
    <text evidence="4">The sequence shown here is derived from an EMBL/GenBank/DDBJ whole genome shotgun (WGS) entry which is preliminary data.</text>
</comment>
<dbReference type="SUPFAM" id="SSF47226">
    <property type="entry name" value="Histidine-containing phosphotransfer domain, HPT domain"/>
    <property type="match status" value="1"/>
</dbReference>
<dbReference type="Pfam" id="PF01627">
    <property type="entry name" value="Hpt"/>
    <property type="match status" value="1"/>
</dbReference>
<evidence type="ECO:0000256" key="1">
    <source>
        <dbReference type="ARBA" id="ARBA00023012"/>
    </source>
</evidence>
<evidence type="ECO:0000259" key="3">
    <source>
        <dbReference type="PROSITE" id="PS50894"/>
    </source>
</evidence>
<feature type="domain" description="HPt" evidence="3">
    <location>
        <begin position="16"/>
        <end position="114"/>
    </location>
</feature>
<sequence length="114" mass="11779">MLLNTSVIEEVRETLGDDMLRSFLGRMLAEVADTHQSLAALFQSQDYATLATTAHRAAGSAASVGAKDLHAALKDIENAARGPGAAADLPALVSGLPDRLEATRAALDGLLGPL</sequence>
<dbReference type="Gene3D" id="1.20.120.160">
    <property type="entry name" value="HPT domain"/>
    <property type="match status" value="1"/>
</dbReference>
<reference evidence="4 5" key="1">
    <citation type="submission" date="2020-02" db="EMBL/GenBank/DDBJ databases">
        <title>Rhodobacter translucens sp. nov., a novel bacterium isolated from activated sludge.</title>
        <authorList>
            <person name="Liu J."/>
        </authorList>
    </citation>
    <scope>NUCLEOTIDE SEQUENCE [LARGE SCALE GENOMIC DNA]</scope>
    <source>
        <strain evidence="4 5">HX-7-19</strain>
    </source>
</reference>
<keyword evidence="1" id="KW-0902">Two-component regulatory system</keyword>
<evidence type="ECO:0000313" key="4">
    <source>
        <dbReference type="EMBL" id="NGQ91137.1"/>
    </source>
</evidence>
<organism evidence="4 5">
    <name type="scientific">Paragemmobacter kunshanensis</name>
    <dbReference type="NCBI Taxonomy" id="2583234"/>
    <lineage>
        <taxon>Bacteria</taxon>
        <taxon>Pseudomonadati</taxon>
        <taxon>Pseudomonadota</taxon>
        <taxon>Alphaproteobacteria</taxon>
        <taxon>Rhodobacterales</taxon>
        <taxon>Paracoccaceae</taxon>
        <taxon>Paragemmobacter</taxon>
    </lineage>
</organism>
<evidence type="ECO:0000256" key="2">
    <source>
        <dbReference type="PROSITE-ProRule" id="PRU00110"/>
    </source>
</evidence>
<dbReference type="InterPro" id="IPR036641">
    <property type="entry name" value="HPT_dom_sf"/>
</dbReference>
<dbReference type="GO" id="GO:0000160">
    <property type="term" value="P:phosphorelay signal transduction system"/>
    <property type="evidence" value="ECO:0007669"/>
    <property type="project" value="UniProtKB-KW"/>
</dbReference>
<accession>A0A6M1TTP6</accession>
<evidence type="ECO:0000313" key="5">
    <source>
        <dbReference type="Proteomes" id="UP000474758"/>
    </source>
</evidence>
<dbReference type="GO" id="GO:0004672">
    <property type="term" value="F:protein kinase activity"/>
    <property type="evidence" value="ECO:0007669"/>
    <property type="project" value="UniProtKB-ARBA"/>
</dbReference>
<dbReference type="AlphaFoldDB" id="A0A6M1TTP6"/>